<evidence type="ECO:0000256" key="5">
    <source>
        <dbReference type="ARBA" id="ARBA00048200"/>
    </source>
</evidence>
<evidence type="ECO:0000313" key="9">
    <source>
        <dbReference type="Proteomes" id="UP000216538"/>
    </source>
</evidence>
<dbReference type="InterPro" id="IPR005913">
    <property type="entry name" value="dTDP_dehydrorham_reduct"/>
</dbReference>
<comment type="pathway">
    <text evidence="1 6">Carbohydrate biosynthesis; dTDP-L-rhamnose biosynthesis.</text>
</comment>
<comment type="function">
    <text evidence="6">Catalyzes the reduction of dTDP-6-deoxy-L-lyxo-4-hexulose to yield dTDP-L-rhamnose.</text>
</comment>
<dbReference type="InterPro" id="IPR036291">
    <property type="entry name" value="NAD(P)-bd_dom_sf"/>
</dbReference>
<gene>
    <name evidence="8" type="ORF">CE457_15060</name>
</gene>
<dbReference type="Gene3D" id="3.90.25.10">
    <property type="entry name" value="UDP-galactose 4-epimerase, domain 1"/>
    <property type="match status" value="1"/>
</dbReference>
<dbReference type="EMBL" id="NPEY01000012">
    <property type="protein sequence ID" value="OZT73244.1"/>
    <property type="molecule type" value="Genomic_DNA"/>
</dbReference>
<dbReference type="CDD" id="cd05254">
    <property type="entry name" value="dTDP_HR_like_SDR_e"/>
    <property type="match status" value="1"/>
</dbReference>
<protein>
    <recommendedName>
        <fullName evidence="4 6">dTDP-4-dehydrorhamnose reductase</fullName>
        <ecNumber evidence="3 6">1.1.1.133</ecNumber>
    </recommendedName>
</protein>
<evidence type="ECO:0000256" key="3">
    <source>
        <dbReference type="ARBA" id="ARBA00012929"/>
    </source>
</evidence>
<evidence type="ECO:0000256" key="6">
    <source>
        <dbReference type="RuleBase" id="RU364082"/>
    </source>
</evidence>
<evidence type="ECO:0000256" key="1">
    <source>
        <dbReference type="ARBA" id="ARBA00004781"/>
    </source>
</evidence>
<sequence>MKKKLLVLGANGLLGSEFMSFDYSPTWEVLGHSRNEGILACADMSAPEEVMDMLNKLNPDAVLNLVGMTNVDFCESYPNEAYVGNVKTLENVASWIRNAKKSVQLIHISTDQVYDGQGPHAEDKVDLKNYYAFSKYAGELVAGMAGGLIIRTNFFGKSKCENRASLTDWLFSNLTENNPIQVFEDVLFSPLSMPTLCEMLSLAIEKKLVGVYNLGARDGLSKADFAYKFALSLRLNCNIMARCSSDEVNFIKTYRPKDMRLDVQRFERAAGVTLPSLVVEIDRATKEYQK</sequence>
<dbReference type="RefSeq" id="WP_083825759.1">
    <property type="nucleotide sequence ID" value="NZ_JH393257.1"/>
</dbReference>
<keyword evidence="6" id="KW-0521">NADP</keyword>
<organism evidence="8 9">
    <name type="scientific">Vreelandella boliviensis LC1</name>
    <dbReference type="NCBI Taxonomy" id="1072583"/>
    <lineage>
        <taxon>Bacteria</taxon>
        <taxon>Pseudomonadati</taxon>
        <taxon>Pseudomonadota</taxon>
        <taxon>Gammaproteobacteria</taxon>
        <taxon>Oceanospirillales</taxon>
        <taxon>Halomonadaceae</taxon>
        <taxon>Vreelandella</taxon>
    </lineage>
</organism>
<keyword evidence="9" id="KW-1185">Reference proteome</keyword>
<dbReference type="PANTHER" id="PTHR10491:SF4">
    <property type="entry name" value="METHIONINE ADENOSYLTRANSFERASE 2 SUBUNIT BETA"/>
    <property type="match status" value="1"/>
</dbReference>
<proteinExistence type="inferred from homology"/>
<name>A0ABX4G687_9GAMM</name>
<dbReference type="Pfam" id="PF04321">
    <property type="entry name" value="RmlD_sub_bind"/>
    <property type="match status" value="1"/>
</dbReference>
<reference evidence="8 9" key="1">
    <citation type="submission" date="2017-07" db="EMBL/GenBank/DDBJ databases">
        <title>Shotgun whole genome sequences of three halophilic bacterial isolates.</title>
        <authorList>
            <person name="Pozzo T."/>
            <person name="Higdon S.M."/>
            <person name="Quillaguaman J."/>
        </authorList>
    </citation>
    <scope>NUCLEOTIDE SEQUENCE [LARGE SCALE GENOMIC DNA]</scope>
    <source>
        <strain evidence="8 9">LC1</strain>
    </source>
</reference>
<evidence type="ECO:0000313" key="8">
    <source>
        <dbReference type="EMBL" id="OZT73244.1"/>
    </source>
</evidence>
<evidence type="ECO:0000259" key="7">
    <source>
        <dbReference type="Pfam" id="PF04321"/>
    </source>
</evidence>
<dbReference type="EC" id="1.1.1.133" evidence="3 6"/>
<comment type="cofactor">
    <cofactor evidence="6">
        <name>Mg(2+)</name>
        <dbReference type="ChEBI" id="CHEBI:18420"/>
    </cofactor>
    <text evidence="6">Binds 1 Mg(2+) ion per monomer.</text>
</comment>
<evidence type="ECO:0000256" key="2">
    <source>
        <dbReference type="ARBA" id="ARBA00010944"/>
    </source>
</evidence>
<comment type="similarity">
    <text evidence="2 6">Belongs to the dTDP-4-dehydrorhamnose reductase family.</text>
</comment>
<keyword evidence="6" id="KW-0560">Oxidoreductase</keyword>
<dbReference type="Gene3D" id="3.40.50.720">
    <property type="entry name" value="NAD(P)-binding Rossmann-like Domain"/>
    <property type="match status" value="1"/>
</dbReference>
<comment type="catalytic activity">
    <reaction evidence="5 6">
        <text>dTDP-beta-L-rhamnose + NADP(+) = dTDP-4-dehydro-beta-L-rhamnose + NADPH + H(+)</text>
        <dbReference type="Rhea" id="RHEA:21796"/>
        <dbReference type="ChEBI" id="CHEBI:15378"/>
        <dbReference type="ChEBI" id="CHEBI:57510"/>
        <dbReference type="ChEBI" id="CHEBI:57783"/>
        <dbReference type="ChEBI" id="CHEBI:58349"/>
        <dbReference type="ChEBI" id="CHEBI:62830"/>
        <dbReference type="EC" id="1.1.1.133"/>
    </reaction>
</comment>
<comment type="caution">
    <text evidence="8">The sequence shown here is derived from an EMBL/GenBank/DDBJ whole genome shotgun (WGS) entry which is preliminary data.</text>
</comment>
<feature type="domain" description="RmlD-like substrate binding" evidence="7">
    <location>
        <begin position="4"/>
        <end position="288"/>
    </location>
</feature>
<dbReference type="PANTHER" id="PTHR10491">
    <property type="entry name" value="DTDP-4-DEHYDRORHAMNOSE REDUCTASE"/>
    <property type="match status" value="1"/>
</dbReference>
<dbReference type="SUPFAM" id="SSF51735">
    <property type="entry name" value="NAD(P)-binding Rossmann-fold domains"/>
    <property type="match status" value="1"/>
</dbReference>
<dbReference type="InterPro" id="IPR029903">
    <property type="entry name" value="RmlD-like-bd"/>
</dbReference>
<dbReference type="Proteomes" id="UP000216538">
    <property type="component" value="Unassembled WGS sequence"/>
</dbReference>
<accession>A0ABX4G687</accession>
<evidence type="ECO:0000256" key="4">
    <source>
        <dbReference type="ARBA" id="ARBA00017099"/>
    </source>
</evidence>